<protein>
    <submittedName>
        <fullName evidence="1">Uncharacterized protein</fullName>
    </submittedName>
</protein>
<dbReference type="InParanoid" id="K3ZF60"/>
<dbReference type="HOGENOM" id="CLU_2982662_0_0_1"/>
<dbReference type="AlphaFoldDB" id="K3ZF60"/>
<dbReference type="EMBL" id="AGNK02001409">
    <property type="status" value="NOT_ANNOTATED_CDS"/>
    <property type="molecule type" value="Genomic_DNA"/>
</dbReference>
<dbReference type="Gramene" id="KQL12934">
    <property type="protein sequence ID" value="KQL12934"/>
    <property type="gene ID" value="SETIT_025209mg"/>
</dbReference>
<accession>K3ZF60</accession>
<name>K3ZF60_SETIT</name>
<organism evidence="1 2">
    <name type="scientific">Setaria italica</name>
    <name type="common">Foxtail millet</name>
    <name type="synonym">Panicum italicum</name>
    <dbReference type="NCBI Taxonomy" id="4555"/>
    <lineage>
        <taxon>Eukaryota</taxon>
        <taxon>Viridiplantae</taxon>
        <taxon>Streptophyta</taxon>
        <taxon>Embryophyta</taxon>
        <taxon>Tracheophyta</taxon>
        <taxon>Spermatophyta</taxon>
        <taxon>Magnoliopsida</taxon>
        <taxon>Liliopsida</taxon>
        <taxon>Poales</taxon>
        <taxon>Poaceae</taxon>
        <taxon>PACMAD clade</taxon>
        <taxon>Panicoideae</taxon>
        <taxon>Panicodae</taxon>
        <taxon>Paniceae</taxon>
        <taxon>Cenchrinae</taxon>
        <taxon>Setaria</taxon>
    </lineage>
</organism>
<reference evidence="1" key="2">
    <citation type="submission" date="2018-08" db="UniProtKB">
        <authorList>
            <consortium name="EnsemblPlants"/>
        </authorList>
    </citation>
    <scope>IDENTIFICATION</scope>
    <source>
        <strain evidence="1">Yugu1</strain>
    </source>
</reference>
<evidence type="ECO:0000313" key="2">
    <source>
        <dbReference type="Proteomes" id="UP000004995"/>
    </source>
</evidence>
<proteinExistence type="predicted"/>
<dbReference type="Proteomes" id="UP000004995">
    <property type="component" value="Unassembled WGS sequence"/>
</dbReference>
<dbReference type="EnsemblPlants" id="KQL12934">
    <property type="protein sequence ID" value="KQL12934"/>
    <property type="gene ID" value="SETIT_025209mg"/>
</dbReference>
<reference evidence="2" key="1">
    <citation type="journal article" date="2012" name="Nat. Biotechnol.">
        <title>Reference genome sequence of the model plant Setaria.</title>
        <authorList>
            <person name="Bennetzen J.L."/>
            <person name="Schmutz J."/>
            <person name="Wang H."/>
            <person name="Percifield R."/>
            <person name="Hawkins J."/>
            <person name="Pontaroli A.C."/>
            <person name="Estep M."/>
            <person name="Feng L."/>
            <person name="Vaughn J.N."/>
            <person name="Grimwood J."/>
            <person name="Jenkins J."/>
            <person name="Barry K."/>
            <person name="Lindquist E."/>
            <person name="Hellsten U."/>
            <person name="Deshpande S."/>
            <person name="Wang X."/>
            <person name="Wu X."/>
            <person name="Mitros T."/>
            <person name="Triplett J."/>
            <person name="Yang X."/>
            <person name="Ye C.Y."/>
            <person name="Mauro-Herrera M."/>
            <person name="Wang L."/>
            <person name="Li P."/>
            <person name="Sharma M."/>
            <person name="Sharma R."/>
            <person name="Ronald P.C."/>
            <person name="Panaud O."/>
            <person name="Kellogg E.A."/>
            <person name="Brutnell T.P."/>
            <person name="Doust A.N."/>
            <person name="Tuskan G.A."/>
            <person name="Rokhsar D."/>
            <person name="Devos K.M."/>
        </authorList>
    </citation>
    <scope>NUCLEOTIDE SEQUENCE [LARGE SCALE GENOMIC DNA]</scope>
    <source>
        <strain evidence="2">cv. Yugu1</strain>
    </source>
</reference>
<keyword evidence="2" id="KW-1185">Reference proteome</keyword>
<sequence>MSVTETQKINYQAHKRIQAQVRQRSRKPWSFFRAFKFPPYMDNGLRPEEDTVAISQSS</sequence>
<evidence type="ECO:0000313" key="1">
    <source>
        <dbReference type="EnsemblPlants" id="KQL12934"/>
    </source>
</evidence>